<keyword evidence="3 5" id="KW-1133">Transmembrane helix</keyword>
<keyword evidence="2 5" id="KW-0812">Transmembrane</keyword>
<dbReference type="Pfam" id="PF12698">
    <property type="entry name" value="ABC2_membrane_3"/>
    <property type="match status" value="1"/>
</dbReference>
<dbReference type="EMBL" id="JBHTJZ010000036">
    <property type="protein sequence ID" value="MFD0961515.1"/>
    <property type="molecule type" value="Genomic_DNA"/>
</dbReference>
<evidence type="ECO:0000256" key="5">
    <source>
        <dbReference type="SAM" id="Phobius"/>
    </source>
</evidence>
<dbReference type="PANTHER" id="PTHR43027">
    <property type="entry name" value="DOXORUBICIN RESISTANCE ABC TRANSPORTER PERMEASE PROTEIN DRRC-RELATED"/>
    <property type="match status" value="1"/>
</dbReference>
<evidence type="ECO:0000256" key="1">
    <source>
        <dbReference type="ARBA" id="ARBA00004141"/>
    </source>
</evidence>
<evidence type="ECO:0000313" key="8">
    <source>
        <dbReference type="Proteomes" id="UP001596989"/>
    </source>
</evidence>
<sequence>MNATKQFSSMFIAQLKMMFREKQVWFWNLFFPIILMILFMIIFGGGGGSSSFKATIATVDPVPNASSGMLLEALRSIPVLEWKDTQPVSLEQGQDWVKNDEINALIVLPSSESGGEIQLIVNREDEQSVTTQAISGILDRFVQGANMAAVGAQPLFTLSMDSVSSASQDITYRDFLLTGMIGLAIAQGGLFGMVDLVDMRKRGLLKRLRMTPASMGLFGLAGMLVRLMFGIVQIVILAIVGVFGFGAHLDINVFSLAVAFFGGALVFNAMGYLFSSFSKTMEAYMGVANITSMLMMFLSGVFFPMESLPEWLQVVPKLLPLTYFVEGMRDGLVYGTGIASGQFWMGMGIMALWGVVSFLLAMQLYKSKSIAATR</sequence>
<proteinExistence type="predicted"/>
<dbReference type="PROSITE" id="PS51012">
    <property type="entry name" value="ABC_TM2"/>
    <property type="match status" value="1"/>
</dbReference>
<feature type="domain" description="ABC transmembrane type-2" evidence="6">
    <location>
        <begin position="140"/>
        <end position="368"/>
    </location>
</feature>
<keyword evidence="4 5" id="KW-0472">Membrane</keyword>
<dbReference type="InterPro" id="IPR047817">
    <property type="entry name" value="ABC2_TM_bact-type"/>
</dbReference>
<name>A0ABW3HVI2_9BACL</name>
<reference evidence="8" key="1">
    <citation type="journal article" date="2019" name="Int. J. Syst. Evol. Microbiol.">
        <title>The Global Catalogue of Microorganisms (GCM) 10K type strain sequencing project: providing services to taxonomists for standard genome sequencing and annotation.</title>
        <authorList>
            <consortium name="The Broad Institute Genomics Platform"/>
            <consortium name="The Broad Institute Genome Sequencing Center for Infectious Disease"/>
            <person name="Wu L."/>
            <person name="Ma J."/>
        </authorList>
    </citation>
    <scope>NUCLEOTIDE SEQUENCE [LARGE SCALE GENOMIC DNA]</scope>
    <source>
        <strain evidence="8">CCUG 59129</strain>
    </source>
</reference>
<feature type="transmembrane region" description="Helical" evidence="5">
    <location>
        <begin position="217"/>
        <end position="245"/>
    </location>
</feature>
<feature type="transmembrane region" description="Helical" evidence="5">
    <location>
        <begin position="175"/>
        <end position="197"/>
    </location>
</feature>
<feature type="transmembrane region" description="Helical" evidence="5">
    <location>
        <begin position="286"/>
        <end position="305"/>
    </location>
</feature>
<evidence type="ECO:0000256" key="3">
    <source>
        <dbReference type="ARBA" id="ARBA00022989"/>
    </source>
</evidence>
<accession>A0ABW3HVI2</accession>
<organism evidence="7 8">
    <name type="scientific">Paenibacillus chungangensis</name>
    <dbReference type="NCBI Taxonomy" id="696535"/>
    <lineage>
        <taxon>Bacteria</taxon>
        <taxon>Bacillati</taxon>
        <taxon>Bacillota</taxon>
        <taxon>Bacilli</taxon>
        <taxon>Bacillales</taxon>
        <taxon>Paenibacillaceae</taxon>
        <taxon>Paenibacillus</taxon>
    </lineage>
</organism>
<gene>
    <name evidence="7" type="ORF">ACFQ2I_19355</name>
</gene>
<protein>
    <submittedName>
        <fullName evidence="7">ABC transporter permease</fullName>
    </submittedName>
</protein>
<feature type="transmembrane region" description="Helical" evidence="5">
    <location>
        <begin position="343"/>
        <end position="365"/>
    </location>
</feature>
<evidence type="ECO:0000256" key="4">
    <source>
        <dbReference type="ARBA" id="ARBA00023136"/>
    </source>
</evidence>
<dbReference type="InterPro" id="IPR013525">
    <property type="entry name" value="ABC2_TM"/>
</dbReference>
<dbReference type="PANTHER" id="PTHR43027:SF1">
    <property type="entry name" value="DOXORUBICIN RESISTANCE ABC TRANSPORTER PERMEASE PROTEIN DRRC-RELATED"/>
    <property type="match status" value="1"/>
</dbReference>
<comment type="caution">
    <text evidence="7">The sequence shown here is derived from an EMBL/GenBank/DDBJ whole genome shotgun (WGS) entry which is preliminary data.</text>
</comment>
<evidence type="ECO:0000259" key="6">
    <source>
        <dbReference type="PROSITE" id="PS51012"/>
    </source>
</evidence>
<dbReference type="Proteomes" id="UP001596989">
    <property type="component" value="Unassembled WGS sequence"/>
</dbReference>
<comment type="subcellular location">
    <subcellularLocation>
        <location evidence="1">Membrane</location>
        <topology evidence="1">Multi-pass membrane protein</topology>
    </subcellularLocation>
</comment>
<keyword evidence="8" id="KW-1185">Reference proteome</keyword>
<evidence type="ECO:0000313" key="7">
    <source>
        <dbReference type="EMBL" id="MFD0961515.1"/>
    </source>
</evidence>
<feature type="transmembrane region" description="Helical" evidence="5">
    <location>
        <begin position="24"/>
        <end position="43"/>
    </location>
</feature>
<evidence type="ECO:0000256" key="2">
    <source>
        <dbReference type="ARBA" id="ARBA00022692"/>
    </source>
</evidence>
<feature type="transmembrane region" description="Helical" evidence="5">
    <location>
        <begin position="251"/>
        <end position="274"/>
    </location>
</feature>
<dbReference type="InterPro" id="IPR052902">
    <property type="entry name" value="ABC-2_transporter"/>
</dbReference>
<dbReference type="RefSeq" id="WP_377567161.1">
    <property type="nucleotide sequence ID" value="NZ_JBHTJZ010000036.1"/>
</dbReference>